<feature type="transmembrane region" description="Helical" evidence="8">
    <location>
        <begin position="41"/>
        <end position="63"/>
    </location>
</feature>
<keyword evidence="2" id="KW-0813">Transport</keyword>
<evidence type="ECO:0000313" key="10">
    <source>
        <dbReference type="Proteomes" id="UP000887116"/>
    </source>
</evidence>
<evidence type="ECO:0000256" key="6">
    <source>
        <dbReference type="ARBA" id="ARBA00023136"/>
    </source>
</evidence>
<evidence type="ECO:0000256" key="7">
    <source>
        <dbReference type="SAM" id="MobiDB-lite"/>
    </source>
</evidence>
<proteinExistence type="predicted"/>
<accession>A0A8X6M1Z5</accession>
<name>A0A8X6M1Z5_TRICU</name>
<dbReference type="GO" id="GO:0015293">
    <property type="term" value="F:symporter activity"/>
    <property type="evidence" value="ECO:0007669"/>
    <property type="project" value="UniProtKB-KW"/>
</dbReference>
<evidence type="ECO:0000256" key="8">
    <source>
        <dbReference type="SAM" id="Phobius"/>
    </source>
</evidence>
<dbReference type="InterPro" id="IPR050382">
    <property type="entry name" value="MFS_Na/Anion_cotransporter"/>
</dbReference>
<gene>
    <name evidence="9" type="primary">Picot_11</name>
    <name evidence="9" type="ORF">TNCT_128751</name>
</gene>
<feature type="transmembrane region" description="Helical" evidence="8">
    <location>
        <begin position="109"/>
        <end position="128"/>
    </location>
</feature>
<dbReference type="InterPro" id="IPR011701">
    <property type="entry name" value="MFS"/>
</dbReference>
<sequence length="159" mass="17190">MVRPSLLCDPAVILLDLEAPSFFVPAVCVGLVGLVGCEPNIIIALFTIAMGFNGFMQSGFNVTHVDMSPEFSGTLMGLTNCIANLTGFLAPLYVGLITESGQTLENWRYVFVTTSIVFLVSGIVYDAFCTAELQPWGKSKSEDRRSSNDDRAPIIDDPS</sequence>
<reference evidence="9" key="1">
    <citation type="submission" date="2020-07" db="EMBL/GenBank/DDBJ databases">
        <title>Multicomponent nature underlies the extraordinary mechanical properties of spider dragline silk.</title>
        <authorList>
            <person name="Kono N."/>
            <person name="Nakamura H."/>
            <person name="Mori M."/>
            <person name="Yoshida Y."/>
            <person name="Ohtoshi R."/>
            <person name="Malay A.D."/>
            <person name="Moran D.A.P."/>
            <person name="Tomita M."/>
            <person name="Numata K."/>
            <person name="Arakawa K."/>
        </authorList>
    </citation>
    <scope>NUCLEOTIDE SEQUENCE</scope>
</reference>
<dbReference type="FunFam" id="1.20.1250.20:FF:000003">
    <property type="entry name" value="Solute carrier family 17 member 3"/>
    <property type="match status" value="1"/>
</dbReference>
<evidence type="ECO:0000256" key="2">
    <source>
        <dbReference type="ARBA" id="ARBA00022448"/>
    </source>
</evidence>
<dbReference type="Pfam" id="PF07690">
    <property type="entry name" value="MFS_1"/>
    <property type="match status" value="1"/>
</dbReference>
<keyword evidence="5 8" id="KW-1133">Transmembrane helix</keyword>
<protein>
    <submittedName>
        <fullName evidence="9">Inorganic phosphate cotransporter</fullName>
    </submittedName>
</protein>
<dbReference type="OrthoDB" id="2985014at2759"/>
<comment type="caution">
    <text evidence="9">The sequence shown here is derived from an EMBL/GenBank/DDBJ whole genome shotgun (WGS) entry which is preliminary data.</text>
</comment>
<keyword evidence="6 8" id="KW-0472">Membrane</keyword>
<evidence type="ECO:0000313" key="9">
    <source>
        <dbReference type="EMBL" id="GFR29052.1"/>
    </source>
</evidence>
<dbReference type="AlphaFoldDB" id="A0A8X6M1Z5"/>
<dbReference type="GO" id="GO:0016020">
    <property type="term" value="C:membrane"/>
    <property type="evidence" value="ECO:0007669"/>
    <property type="project" value="UniProtKB-SubCell"/>
</dbReference>
<dbReference type="InterPro" id="IPR036259">
    <property type="entry name" value="MFS_trans_sf"/>
</dbReference>
<dbReference type="GO" id="GO:0006820">
    <property type="term" value="P:monoatomic anion transport"/>
    <property type="evidence" value="ECO:0007669"/>
    <property type="project" value="TreeGrafter"/>
</dbReference>
<organism evidence="9 10">
    <name type="scientific">Trichonephila clavata</name>
    <name type="common">Joro spider</name>
    <name type="synonym">Nephila clavata</name>
    <dbReference type="NCBI Taxonomy" id="2740835"/>
    <lineage>
        <taxon>Eukaryota</taxon>
        <taxon>Metazoa</taxon>
        <taxon>Ecdysozoa</taxon>
        <taxon>Arthropoda</taxon>
        <taxon>Chelicerata</taxon>
        <taxon>Arachnida</taxon>
        <taxon>Araneae</taxon>
        <taxon>Araneomorphae</taxon>
        <taxon>Entelegynae</taxon>
        <taxon>Araneoidea</taxon>
        <taxon>Nephilidae</taxon>
        <taxon>Trichonephila</taxon>
    </lineage>
</organism>
<evidence type="ECO:0000256" key="4">
    <source>
        <dbReference type="ARBA" id="ARBA00022847"/>
    </source>
</evidence>
<dbReference type="Proteomes" id="UP000887116">
    <property type="component" value="Unassembled WGS sequence"/>
</dbReference>
<keyword evidence="10" id="KW-1185">Reference proteome</keyword>
<feature type="transmembrane region" description="Helical" evidence="8">
    <location>
        <begin position="75"/>
        <end position="97"/>
    </location>
</feature>
<dbReference type="SUPFAM" id="SSF103473">
    <property type="entry name" value="MFS general substrate transporter"/>
    <property type="match status" value="1"/>
</dbReference>
<dbReference type="Gene3D" id="1.20.1250.20">
    <property type="entry name" value="MFS general substrate transporter like domains"/>
    <property type="match status" value="1"/>
</dbReference>
<feature type="transmembrane region" description="Helical" evidence="8">
    <location>
        <begin position="12"/>
        <end position="35"/>
    </location>
</feature>
<evidence type="ECO:0000256" key="3">
    <source>
        <dbReference type="ARBA" id="ARBA00022692"/>
    </source>
</evidence>
<evidence type="ECO:0000256" key="5">
    <source>
        <dbReference type="ARBA" id="ARBA00022989"/>
    </source>
</evidence>
<keyword evidence="3 8" id="KW-0812">Transmembrane</keyword>
<feature type="region of interest" description="Disordered" evidence="7">
    <location>
        <begin position="138"/>
        <end position="159"/>
    </location>
</feature>
<comment type="subcellular location">
    <subcellularLocation>
        <location evidence="1">Membrane</location>
        <topology evidence="1">Multi-pass membrane protein</topology>
    </subcellularLocation>
</comment>
<dbReference type="PANTHER" id="PTHR11662">
    <property type="entry name" value="SOLUTE CARRIER FAMILY 17"/>
    <property type="match status" value="1"/>
</dbReference>
<dbReference type="PANTHER" id="PTHR11662:SF399">
    <property type="entry name" value="FI19708P1-RELATED"/>
    <property type="match status" value="1"/>
</dbReference>
<feature type="compositionally biased region" description="Basic and acidic residues" evidence="7">
    <location>
        <begin position="139"/>
        <end position="159"/>
    </location>
</feature>
<evidence type="ECO:0000256" key="1">
    <source>
        <dbReference type="ARBA" id="ARBA00004141"/>
    </source>
</evidence>
<dbReference type="EMBL" id="BMAO01009167">
    <property type="protein sequence ID" value="GFR29052.1"/>
    <property type="molecule type" value="Genomic_DNA"/>
</dbReference>
<keyword evidence="4" id="KW-0769">Symport</keyword>